<sequence>MDIFEVGEGQPGRRCGKTGKWSYASQEEALRCLRKIQANPDPVKQSLGYVPIMVYRCRFADHWHLSHKGRVEGVRRRRRKGAGGYR</sequence>
<accession>A0A4R4MZ62</accession>
<organism evidence="1 2">
    <name type="scientific">Nonomuraea longispora</name>
    <dbReference type="NCBI Taxonomy" id="1848320"/>
    <lineage>
        <taxon>Bacteria</taxon>
        <taxon>Bacillati</taxon>
        <taxon>Actinomycetota</taxon>
        <taxon>Actinomycetes</taxon>
        <taxon>Streptosporangiales</taxon>
        <taxon>Streptosporangiaceae</taxon>
        <taxon>Nonomuraea</taxon>
    </lineage>
</organism>
<evidence type="ECO:0000313" key="2">
    <source>
        <dbReference type="Proteomes" id="UP000295157"/>
    </source>
</evidence>
<dbReference type="OrthoDB" id="9801520at2"/>
<evidence type="ECO:0000313" key="1">
    <source>
        <dbReference type="EMBL" id="TDB99849.1"/>
    </source>
</evidence>
<proteinExistence type="predicted"/>
<gene>
    <name evidence="1" type="ORF">E1267_36400</name>
</gene>
<dbReference type="Proteomes" id="UP000295157">
    <property type="component" value="Unassembled WGS sequence"/>
</dbReference>
<protein>
    <submittedName>
        <fullName evidence="1">Uncharacterized protein</fullName>
    </submittedName>
</protein>
<keyword evidence="2" id="KW-1185">Reference proteome</keyword>
<dbReference type="RefSeq" id="WP_132339627.1">
    <property type="nucleotide sequence ID" value="NZ_SMJZ01000209.1"/>
</dbReference>
<dbReference type="EMBL" id="SMJZ01000209">
    <property type="protein sequence ID" value="TDB99849.1"/>
    <property type="molecule type" value="Genomic_DNA"/>
</dbReference>
<reference evidence="1 2" key="1">
    <citation type="submission" date="2019-02" db="EMBL/GenBank/DDBJ databases">
        <title>Draft genome sequences of novel Actinobacteria.</title>
        <authorList>
            <person name="Sahin N."/>
            <person name="Ay H."/>
            <person name="Saygin H."/>
        </authorList>
    </citation>
    <scope>NUCLEOTIDE SEQUENCE [LARGE SCALE GENOMIC DNA]</scope>
    <source>
        <strain evidence="1 2">KC201</strain>
    </source>
</reference>
<comment type="caution">
    <text evidence="1">The sequence shown here is derived from an EMBL/GenBank/DDBJ whole genome shotgun (WGS) entry which is preliminary data.</text>
</comment>
<name>A0A4R4MZ62_9ACTN</name>
<dbReference type="AlphaFoldDB" id="A0A4R4MZ62"/>